<reference evidence="1 2" key="2">
    <citation type="submission" date="2017-10" db="EMBL/GenBank/DDBJ databases">
        <title>Extensive intraspecific genome diversity in a model arbuscular mycorrhizal fungus.</title>
        <authorList>
            <person name="Chen E.C.H."/>
            <person name="Morin E."/>
            <person name="Baudet D."/>
            <person name="Noel J."/>
            <person name="Ndikumana S."/>
            <person name="Charron P."/>
            <person name="St-Onge C."/>
            <person name="Giorgi J."/>
            <person name="Grigoriev I.V."/>
            <person name="Roux C."/>
            <person name="Martin F.M."/>
            <person name="Corradi N."/>
        </authorList>
    </citation>
    <scope>NUCLEOTIDE SEQUENCE [LARGE SCALE GENOMIC DNA]</scope>
    <source>
        <strain evidence="1 2">C2</strain>
    </source>
</reference>
<organism evidence="1 2">
    <name type="scientific">Rhizophagus irregularis</name>
    <dbReference type="NCBI Taxonomy" id="588596"/>
    <lineage>
        <taxon>Eukaryota</taxon>
        <taxon>Fungi</taxon>
        <taxon>Fungi incertae sedis</taxon>
        <taxon>Mucoromycota</taxon>
        <taxon>Glomeromycotina</taxon>
        <taxon>Glomeromycetes</taxon>
        <taxon>Glomerales</taxon>
        <taxon>Glomeraceae</taxon>
        <taxon>Rhizophagus</taxon>
    </lineage>
</organism>
<gene>
    <name evidence="1" type="ORF">RhiirC2_860269</name>
</gene>
<reference evidence="1 2" key="1">
    <citation type="submission" date="2016-04" db="EMBL/GenBank/DDBJ databases">
        <title>Genome analyses suggest a sexual origin of heterokaryosis in a supposedly ancient asexual fungus.</title>
        <authorList>
            <person name="Ropars J."/>
            <person name="Sedzielewska K."/>
            <person name="Noel J."/>
            <person name="Charron P."/>
            <person name="Farinelli L."/>
            <person name="Marton T."/>
            <person name="Kruger M."/>
            <person name="Pelin A."/>
            <person name="Brachmann A."/>
            <person name="Corradi N."/>
        </authorList>
    </citation>
    <scope>NUCLEOTIDE SEQUENCE [LARGE SCALE GENOMIC DNA]</scope>
    <source>
        <strain evidence="1 2">C2</strain>
    </source>
</reference>
<sequence>MPCVNFALNLNLANIKNDLNDKCPVISIDVKNEVKSLKKSSKSPVVTEGSTSPFENFIHNIPLIWKNTPQDIKNKYKILSEEFERTNKSTELVIRSFDPENLIRKSRKRGLKENRTQHCKKKRYKEDTFTLKSKNEAENNKNVAFMESNIFPTLPVVVEPSFPQIENTGSYPQSDNTISDTSYFVNLSFDISNNYFSVGDQLEEFVCPFDLTLGSSENYVSSREYFMDVQDSIAFGSS</sequence>
<dbReference type="Proteomes" id="UP000233469">
    <property type="component" value="Unassembled WGS sequence"/>
</dbReference>
<dbReference type="VEuPathDB" id="FungiDB:RhiirA1_500521"/>
<protein>
    <submittedName>
        <fullName evidence="1">Uncharacterized protein</fullName>
    </submittedName>
</protein>
<evidence type="ECO:0000313" key="1">
    <source>
        <dbReference type="EMBL" id="PKK79851.1"/>
    </source>
</evidence>
<dbReference type="AlphaFoldDB" id="A0A2N1P150"/>
<name>A0A2N1P150_9GLOM</name>
<comment type="caution">
    <text evidence="1">The sequence shown here is derived from an EMBL/GenBank/DDBJ whole genome shotgun (WGS) entry which is preliminary data.</text>
</comment>
<dbReference type="VEuPathDB" id="FungiDB:FUN_013198"/>
<proteinExistence type="predicted"/>
<evidence type="ECO:0000313" key="2">
    <source>
        <dbReference type="Proteomes" id="UP000233469"/>
    </source>
</evidence>
<dbReference type="EMBL" id="LLXL01000030">
    <property type="protein sequence ID" value="PKK79851.1"/>
    <property type="molecule type" value="Genomic_DNA"/>
</dbReference>
<accession>A0A2N1P150</accession>